<dbReference type="Gene3D" id="3.40.50.410">
    <property type="entry name" value="von Willebrand factor, type A domain"/>
    <property type="match status" value="1"/>
</dbReference>
<sequence>MEDAHVIFDPVISIGWIVVLLIPPLVFTVWQIVRAGGMRSRISPIRRLVAVLLLGVAALGPAIPGGTTKEIRSDVDVFIVMDTTTSSNAEDYGDGRTRLDLMKQDLRSVVEQYGGARYSLITFDSAAQVRVPLIADPDALLSLADTLQVEITDYSQGSTPYQANDLLAERLQSSRKEHASRVRVVVYMGDGEQTATVDGAQSFSAAKGLFDAGAVLGYGTAQGGPMRENNPEIFVDDQYDELYSDPNAPPSTPPQPDPSASPTEPPYLVDPTTGQPAISKIDETVLKKIASDLGVGYQHRAPGSSPTLPDVGNRLGEQVEVKKLSIAERLYWVPAIAAFLLLAWELFIGWRQLSELRTAKPKKVN</sequence>
<dbReference type="InterPro" id="IPR002035">
    <property type="entry name" value="VWF_A"/>
</dbReference>
<evidence type="ECO:0000313" key="4">
    <source>
        <dbReference type="EMBL" id="NYG99701.1"/>
    </source>
</evidence>
<feature type="transmembrane region" description="Helical" evidence="2">
    <location>
        <begin position="12"/>
        <end position="33"/>
    </location>
</feature>
<keyword evidence="5" id="KW-1185">Reference proteome</keyword>
<feature type="domain" description="VWFA" evidence="3">
    <location>
        <begin position="76"/>
        <end position="289"/>
    </location>
</feature>
<keyword evidence="2" id="KW-0472">Membrane</keyword>
<gene>
    <name evidence="4" type="ORF">BJ979_002327</name>
</gene>
<dbReference type="SMART" id="SM00327">
    <property type="entry name" value="VWA"/>
    <property type="match status" value="1"/>
</dbReference>
<evidence type="ECO:0000256" key="2">
    <source>
        <dbReference type="SAM" id="Phobius"/>
    </source>
</evidence>
<feature type="region of interest" description="Disordered" evidence="1">
    <location>
        <begin position="241"/>
        <end position="274"/>
    </location>
</feature>
<dbReference type="InterPro" id="IPR036465">
    <property type="entry name" value="vWFA_dom_sf"/>
</dbReference>
<name>A0A852YEX4_9MICO</name>
<accession>A0A852YEX4</accession>
<reference evidence="4 5" key="1">
    <citation type="submission" date="2020-07" db="EMBL/GenBank/DDBJ databases">
        <title>Sequencing the genomes of 1000 actinobacteria strains.</title>
        <authorList>
            <person name="Klenk H.-P."/>
        </authorList>
    </citation>
    <scope>NUCLEOTIDE SEQUENCE [LARGE SCALE GENOMIC DNA]</scope>
    <source>
        <strain evidence="4 5">DSM 23141</strain>
    </source>
</reference>
<dbReference type="Proteomes" id="UP000553888">
    <property type="component" value="Unassembled WGS sequence"/>
</dbReference>
<dbReference type="PROSITE" id="PS50234">
    <property type="entry name" value="VWFA"/>
    <property type="match status" value="1"/>
</dbReference>
<protein>
    <submittedName>
        <fullName evidence="4">Ca-activated chloride channel family protein</fullName>
    </submittedName>
</protein>
<evidence type="ECO:0000256" key="1">
    <source>
        <dbReference type="SAM" id="MobiDB-lite"/>
    </source>
</evidence>
<dbReference type="EMBL" id="JACBZY010000001">
    <property type="protein sequence ID" value="NYG99701.1"/>
    <property type="molecule type" value="Genomic_DNA"/>
</dbReference>
<organism evidence="4 5">
    <name type="scientific">Schumannella luteola</name>
    <dbReference type="NCBI Taxonomy" id="472059"/>
    <lineage>
        <taxon>Bacteria</taxon>
        <taxon>Bacillati</taxon>
        <taxon>Actinomycetota</taxon>
        <taxon>Actinomycetes</taxon>
        <taxon>Micrococcales</taxon>
        <taxon>Microbacteriaceae</taxon>
        <taxon>Schumannella</taxon>
    </lineage>
</organism>
<evidence type="ECO:0000313" key="5">
    <source>
        <dbReference type="Proteomes" id="UP000553888"/>
    </source>
</evidence>
<dbReference type="SUPFAM" id="SSF53300">
    <property type="entry name" value="vWA-like"/>
    <property type="match status" value="1"/>
</dbReference>
<evidence type="ECO:0000259" key="3">
    <source>
        <dbReference type="PROSITE" id="PS50234"/>
    </source>
</evidence>
<feature type="transmembrane region" description="Helical" evidence="2">
    <location>
        <begin position="330"/>
        <end position="350"/>
    </location>
</feature>
<keyword evidence="2" id="KW-0812">Transmembrane</keyword>
<dbReference type="AlphaFoldDB" id="A0A852YEX4"/>
<proteinExistence type="predicted"/>
<keyword evidence="2" id="KW-1133">Transmembrane helix</keyword>
<feature type="transmembrane region" description="Helical" evidence="2">
    <location>
        <begin position="45"/>
        <end position="63"/>
    </location>
</feature>
<feature type="compositionally biased region" description="Pro residues" evidence="1">
    <location>
        <begin position="247"/>
        <end position="265"/>
    </location>
</feature>
<dbReference type="Pfam" id="PF13519">
    <property type="entry name" value="VWA_2"/>
    <property type="match status" value="1"/>
</dbReference>
<comment type="caution">
    <text evidence="4">The sequence shown here is derived from an EMBL/GenBank/DDBJ whole genome shotgun (WGS) entry which is preliminary data.</text>
</comment>